<evidence type="ECO:0000256" key="2">
    <source>
        <dbReference type="ARBA" id="ARBA00022679"/>
    </source>
</evidence>
<evidence type="ECO:0000256" key="3">
    <source>
        <dbReference type="ARBA" id="ARBA00023315"/>
    </source>
</evidence>
<keyword evidence="5" id="KW-1185">Reference proteome</keyword>
<dbReference type="Proteomes" id="UP000187203">
    <property type="component" value="Unassembled WGS sequence"/>
</dbReference>
<reference evidence="5" key="1">
    <citation type="submission" date="2013-09" db="EMBL/GenBank/DDBJ databases">
        <title>Corchorus olitorius genome sequencing.</title>
        <authorList>
            <person name="Alam M."/>
            <person name="Haque M.S."/>
            <person name="Islam M.S."/>
            <person name="Emdad E.M."/>
            <person name="Islam M.M."/>
            <person name="Ahmed B."/>
            <person name="Halim A."/>
            <person name="Hossen Q.M.M."/>
            <person name="Hossain M.Z."/>
            <person name="Ahmed R."/>
            <person name="Khan M.M."/>
            <person name="Islam R."/>
            <person name="Rashid M.M."/>
            <person name="Khan S.A."/>
            <person name="Rahman M.S."/>
            <person name="Alam M."/>
            <person name="Yahiya A.S."/>
            <person name="Khan M.S."/>
            <person name="Azam M.S."/>
            <person name="Haque T."/>
            <person name="Lashkar M.Z.H."/>
            <person name="Akhand A.I."/>
            <person name="Morshed G."/>
            <person name="Roy S."/>
            <person name="Uddin K.S."/>
            <person name="Rabeya T."/>
            <person name="Hossain A.S."/>
            <person name="Chowdhury A."/>
            <person name="Snigdha A.R."/>
            <person name="Mortoza M.S."/>
            <person name="Matin S.A."/>
            <person name="Hoque S.M.E."/>
            <person name="Islam M.K."/>
            <person name="Roy D.K."/>
            <person name="Haider R."/>
            <person name="Moosa M.M."/>
            <person name="Elias S.M."/>
            <person name="Hasan A.M."/>
            <person name="Jahan S."/>
            <person name="Shafiuddin M."/>
            <person name="Mahmood N."/>
            <person name="Shommy N.S."/>
        </authorList>
    </citation>
    <scope>NUCLEOTIDE SEQUENCE [LARGE SCALE GENOMIC DNA]</scope>
    <source>
        <strain evidence="5">cv. O-4</strain>
    </source>
</reference>
<evidence type="ECO:0000313" key="4">
    <source>
        <dbReference type="EMBL" id="OMO81439.1"/>
    </source>
</evidence>
<keyword evidence="3" id="KW-0012">Acyltransferase</keyword>
<proteinExistence type="inferred from homology"/>
<dbReference type="Gene3D" id="3.30.559.10">
    <property type="entry name" value="Chloramphenicol acetyltransferase-like domain"/>
    <property type="match status" value="3"/>
</dbReference>
<name>A0A1R3IFR5_9ROSI</name>
<sequence length="376" mass="42527">MNLEVEVVSREIVQPSSPTPDRLRSYQLSSLDQIIPSIYNPWVMFYPEICDTEANKIKTSDQLKQSISKALTYFYPLAGRMALDNISVECNDEGIPFLEARVKSKLWDVTSNPVPSELNKLLPFDLYDDLEEFPMGIQFNIFECGGIGIGLCINHKIGDALSFFTFVNLWAAIARGDKKLVAPELGLASLFPPRDLSGLTLINLPKPKEKLINKRFVFSASKIEKIRGKCASLENQTRPTRVEALSAFIWSRFVAAIENLVTQFRESIKELDEEYVKKLQDGYNRIDYMTEITAGYGEIIVLSFTSLCRFPIYEADFGWGRPIWVCSAARNMMNLVVFIDTVDGKGIEAWICLKEEDMAKFESDDEILASIAAKSF</sequence>
<dbReference type="OrthoDB" id="671439at2759"/>
<protein>
    <submittedName>
        <fullName evidence="4">Transferase</fullName>
    </submittedName>
</protein>
<dbReference type="STRING" id="93759.A0A1R3IFR5"/>
<organism evidence="4 5">
    <name type="scientific">Corchorus olitorius</name>
    <dbReference type="NCBI Taxonomy" id="93759"/>
    <lineage>
        <taxon>Eukaryota</taxon>
        <taxon>Viridiplantae</taxon>
        <taxon>Streptophyta</taxon>
        <taxon>Embryophyta</taxon>
        <taxon>Tracheophyta</taxon>
        <taxon>Spermatophyta</taxon>
        <taxon>Magnoliopsida</taxon>
        <taxon>eudicotyledons</taxon>
        <taxon>Gunneridae</taxon>
        <taxon>Pentapetalae</taxon>
        <taxon>rosids</taxon>
        <taxon>malvids</taxon>
        <taxon>Malvales</taxon>
        <taxon>Malvaceae</taxon>
        <taxon>Grewioideae</taxon>
        <taxon>Apeibeae</taxon>
        <taxon>Corchorus</taxon>
    </lineage>
</organism>
<dbReference type="Pfam" id="PF02458">
    <property type="entry name" value="Transferase"/>
    <property type="match status" value="2"/>
</dbReference>
<dbReference type="PANTHER" id="PTHR31623:SF46">
    <property type="entry name" value="VINORINE SYNTHASE-LIKE"/>
    <property type="match status" value="1"/>
</dbReference>
<dbReference type="GO" id="GO:0016746">
    <property type="term" value="F:acyltransferase activity"/>
    <property type="evidence" value="ECO:0007669"/>
    <property type="project" value="UniProtKB-KW"/>
</dbReference>
<accession>A0A1R3IFR5</accession>
<dbReference type="InterPro" id="IPR023213">
    <property type="entry name" value="CAT-like_dom_sf"/>
</dbReference>
<dbReference type="AlphaFoldDB" id="A0A1R3IFR5"/>
<keyword evidence="2 4" id="KW-0808">Transferase</keyword>
<dbReference type="PANTHER" id="PTHR31623">
    <property type="entry name" value="F21J9.9"/>
    <property type="match status" value="1"/>
</dbReference>
<dbReference type="EMBL" id="AWUE01018282">
    <property type="protein sequence ID" value="OMO81439.1"/>
    <property type="molecule type" value="Genomic_DNA"/>
</dbReference>
<gene>
    <name evidence="4" type="ORF">COLO4_23588</name>
</gene>
<comment type="similarity">
    <text evidence="1">Belongs to the plant acyltransferase family.</text>
</comment>
<evidence type="ECO:0000313" key="5">
    <source>
        <dbReference type="Proteomes" id="UP000187203"/>
    </source>
</evidence>
<comment type="caution">
    <text evidence="4">The sequence shown here is derived from an EMBL/GenBank/DDBJ whole genome shotgun (WGS) entry which is preliminary data.</text>
</comment>
<evidence type="ECO:0000256" key="1">
    <source>
        <dbReference type="ARBA" id="ARBA00009861"/>
    </source>
</evidence>